<dbReference type="PANTHER" id="PTHR45138:SF24">
    <property type="entry name" value="DIGUANYLATE CYCLASE DGCC-RELATED"/>
    <property type="match status" value="1"/>
</dbReference>
<protein>
    <submittedName>
        <fullName evidence="3">Diguanylate cyclase (GGDEF)-like protein</fullName>
    </submittedName>
</protein>
<dbReference type="InterPro" id="IPR000160">
    <property type="entry name" value="GGDEF_dom"/>
</dbReference>
<proteinExistence type="predicted"/>
<dbReference type="RefSeq" id="WP_166521238.1">
    <property type="nucleotide sequence ID" value="NZ_VLKF01000001.1"/>
</dbReference>
<keyword evidence="1" id="KW-1133">Transmembrane helix</keyword>
<evidence type="ECO:0000313" key="4">
    <source>
        <dbReference type="Proteomes" id="UP000321490"/>
    </source>
</evidence>
<dbReference type="Proteomes" id="UP000321490">
    <property type="component" value="Unassembled WGS sequence"/>
</dbReference>
<dbReference type="EMBL" id="VLKF01000001">
    <property type="protein sequence ID" value="TWH74793.1"/>
    <property type="molecule type" value="Genomic_DNA"/>
</dbReference>
<dbReference type="SUPFAM" id="SSF55073">
    <property type="entry name" value="Nucleotide cyclase"/>
    <property type="match status" value="1"/>
</dbReference>
<evidence type="ECO:0000259" key="2">
    <source>
        <dbReference type="PROSITE" id="PS50887"/>
    </source>
</evidence>
<comment type="caution">
    <text evidence="3">The sequence shown here is derived from an EMBL/GenBank/DDBJ whole genome shotgun (WGS) entry which is preliminary data.</text>
</comment>
<keyword evidence="1" id="KW-0472">Membrane</keyword>
<feature type="transmembrane region" description="Helical" evidence="1">
    <location>
        <begin position="52"/>
        <end position="70"/>
    </location>
</feature>
<dbReference type="GO" id="GO:0005886">
    <property type="term" value="C:plasma membrane"/>
    <property type="evidence" value="ECO:0007669"/>
    <property type="project" value="TreeGrafter"/>
</dbReference>
<feature type="domain" description="GGDEF" evidence="2">
    <location>
        <begin position="240"/>
        <end position="371"/>
    </location>
</feature>
<dbReference type="InterPro" id="IPR050469">
    <property type="entry name" value="Diguanylate_Cyclase"/>
</dbReference>
<feature type="transmembrane region" description="Helical" evidence="1">
    <location>
        <begin position="105"/>
        <end position="124"/>
    </location>
</feature>
<keyword evidence="1" id="KW-0812">Transmembrane</keyword>
<dbReference type="InterPro" id="IPR029787">
    <property type="entry name" value="Nucleotide_cyclase"/>
</dbReference>
<dbReference type="PROSITE" id="PS50887">
    <property type="entry name" value="GGDEF"/>
    <property type="match status" value="1"/>
</dbReference>
<name>A0A562IVI5_9ACTN</name>
<dbReference type="PANTHER" id="PTHR45138">
    <property type="entry name" value="REGULATORY COMPONENTS OF SENSORY TRANSDUCTION SYSTEM"/>
    <property type="match status" value="1"/>
</dbReference>
<dbReference type="Pfam" id="PF00990">
    <property type="entry name" value="GGDEF"/>
    <property type="match status" value="1"/>
</dbReference>
<feature type="transmembrane region" description="Helical" evidence="1">
    <location>
        <begin position="82"/>
        <end position="99"/>
    </location>
</feature>
<dbReference type="SMART" id="SM00267">
    <property type="entry name" value="GGDEF"/>
    <property type="match status" value="1"/>
</dbReference>
<feature type="transmembrane region" description="Helical" evidence="1">
    <location>
        <begin position="129"/>
        <end position="147"/>
    </location>
</feature>
<keyword evidence="4" id="KW-1185">Reference proteome</keyword>
<dbReference type="NCBIfam" id="TIGR00254">
    <property type="entry name" value="GGDEF"/>
    <property type="match status" value="1"/>
</dbReference>
<accession>A0A562IVI5</accession>
<gene>
    <name evidence="3" type="ORF">JD78_03338</name>
</gene>
<sequence>MRAADVDSAEVRRHVAGRARTSGLAAGSVAAVGYPGWAVLDAALEPAAAGRLLAVRAVGTALIWALLLVLWRRPVGRRYPGALVFALLAVVQVTTAWMLTEVRHLEFYLLGLSLALHASGLLLVVRPRWTVRLVLCTWAAFLVAVPLDPTPVPARLVVAVVVFLAITSLVVLVAHWHRWQLALREFVARRRLEAEQQRTQELLVRLERLSHEDPLTGLANRRRWDTALATRCSGAREAGTPVAVVLIDLDHFKQVNDRFGHAAGDAALQAVAQLLRSRVRGGDLVARLGGDELALLLPGAELVDAVRLAERVRAEAHALWPAGFSGPGISLSLGVAAAVGDGADPRALLASADAQLYRAKASRDAVSAARSVLA</sequence>
<dbReference type="AlphaFoldDB" id="A0A562IVI5"/>
<evidence type="ECO:0000256" key="1">
    <source>
        <dbReference type="SAM" id="Phobius"/>
    </source>
</evidence>
<feature type="transmembrane region" description="Helical" evidence="1">
    <location>
        <begin position="153"/>
        <end position="174"/>
    </location>
</feature>
<dbReference type="GO" id="GO:0052621">
    <property type="term" value="F:diguanylate cyclase activity"/>
    <property type="evidence" value="ECO:0007669"/>
    <property type="project" value="TreeGrafter"/>
</dbReference>
<dbReference type="GO" id="GO:1902201">
    <property type="term" value="P:negative regulation of bacterial-type flagellum-dependent cell motility"/>
    <property type="evidence" value="ECO:0007669"/>
    <property type="project" value="TreeGrafter"/>
</dbReference>
<organism evidence="3 4">
    <name type="scientific">Modestobacter roseus</name>
    <dbReference type="NCBI Taxonomy" id="1181884"/>
    <lineage>
        <taxon>Bacteria</taxon>
        <taxon>Bacillati</taxon>
        <taxon>Actinomycetota</taxon>
        <taxon>Actinomycetes</taxon>
        <taxon>Geodermatophilales</taxon>
        <taxon>Geodermatophilaceae</taxon>
        <taxon>Modestobacter</taxon>
    </lineage>
</organism>
<dbReference type="GO" id="GO:0043709">
    <property type="term" value="P:cell adhesion involved in single-species biofilm formation"/>
    <property type="evidence" value="ECO:0007669"/>
    <property type="project" value="TreeGrafter"/>
</dbReference>
<feature type="transmembrane region" description="Helical" evidence="1">
    <location>
        <begin position="21"/>
        <end position="40"/>
    </location>
</feature>
<dbReference type="Gene3D" id="3.30.70.270">
    <property type="match status" value="1"/>
</dbReference>
<evidence type="ECO:0000313" key="3">
    <source>
        <dbReference type="EMBL" id="TWH74793.1"/>
    </source>
</evidence>
<dbReference type="InterPro" id="IPR043128">
    <property type="entry name" value="Rev_trsase/Diguanyl_cyclase"/>
</dbReference>
<reference evidence="3 4" key="1">
    <citation type="submission" date="2019-07" db="EMBL/GenBank/DDBJ databases">
        <title>R&amp;d 2014.</title>
        <authorList>
            <person name="Klenk H.-P."/>
        </authorList>
    </citation>
    <scope>NUCLEOTIDE SEQUENCE [LARGE SCALE GENOMIC DNA]</scope>
    <source>
        <strain evidence="3 4">DSM 45764</strain>
    </source>
</reference>
<dbReference type="CDD" id="cd01949">
    <property type="entry name" value="GGDEF"/>
    <property type="match status" value="1"/>
</dbReference>
<dbReference type="FunFam" id="3.30.70.270:FF:000001">
    <property type="entry name" value="Diguanylate cyclase domain protein"/>
    <property type="match status" value="1"/>
</dbReference>